<dbReference type="PROSITE" id="PS50404">
    <property type="entry name" value="GST_NTER"/>
    <property type="match status" value="1"/>
</dbReference>
<evidence type="ECO:0000259" key="3">
    <source>
        <dbReference type="PROSITE" id="PS51819"/>
    </source>
</evidence>
<dbReference type="InterPro" id="IPR036282">
    <property type="entry name" value="Glutathione-S-Trfase_C_sf"/>
</dbReference>
<accession>A0A9P3HFZ1</accession>
<dbReference type="InterPro" id="IPR050213">
    <property type="entry name" value="GST_superfamily"/>
</dbReference>
<dbReference type="SUPFAM" id="SSF54593">
    <property type="entry name" value="Glyoxalase/Bleomycin resistance protein/Dihydroxybiphenyl dioxygenase"/>
    <property type="match status" value="1"/>
</dbReference>
<evidence type="ECO:0000313" key="4">
    <source>
        <dbReference type="EMBL" id="GJJ76054.1"/>
    </source>
</evidence>
<dbReference type="GO" id="GO:0006749">
    <property type="term" value="P:glutathione metabolic process"/>
    <property type="evidence" value="ECO:0007669"/>
    <property type="project" value="TreeGrafter"/>
</dbReference>
<protein>
    <recommendedName>
        <fullName evidence="6">VOC domain-containing protein</fullName>
    </recommendedName>
</protein>
<dbReference type="InterPro" id="IPR040079">
    <property type="entry name" value="Glutathione_S-Trfase"/>
</dbReference>
<dbReference type="InterPro" id="IPR036249">
    <property type="entry name" value="Thioredoxin-like_sf"/>
</dbReference>
<dbReference type="InterPro" id="IPR004360">
    <property type="entry name" value="Glyas_Fos-R_dOase_dom"/>
</dbReference>
<dbReference type="EMBL" id="BQFW01000012">
    <property type="protein sequence ID" value="GJJ76054.1"/>
    <property type="molecule type" value="Genomic_DNA"/>
</dbReference>
<dbReference type="PROSITE" id="PS50405">
    <property type="entry name" value="GST_CTER"/>
    <property type="match status" value="1"/>
</dbReference>
<organism evidence="4 5">
    <name type="scientific">Entomortierella parvispora</name>
    <dbReference type="NCBI Taxonomy" id="205924"/>
    <lineage>
        <taxon>Eukaryota</taxon>
        <taxon>Fungi</taxon>
        <taxon>Fungi incertae sedis</taxon>
        <taxon>Mucoromycota</taxon>
        <taxon>Mortierellomycotina</taxon>
        <taxon>Mortierellomycetes</taxon>
        <taxon>Mortierellales</taxon>
        <taxon>Mortierellaceae</taxon>
        <taxon>Entomortierella</taxon>
    </lineage>
</organism>
<gene>
    <name evidence="4" type="ORF">EMPS_08413</name>
</gene>
<dbReference type="InterPro" id="IPR037523">
    <property type="entry name" value="VOC_core"/>
</dbReference>
<keyword evidence="5" id="KW-1185">Reference proteome</keyword>
<dbReference type="PANTHER" id="PTHR11571:SF150">
    <property type="entry name" value="GLUTATHIONE S-TRANSFERASE"/>
    <property type="match status" value="1"/>
</dbReference>
<dbReference type="InterPro" id="IPR004046">
    <property type="entry name" value="GST_C"/>
</dbReference>
<dbReference type="SUPFAM" id="SSF47616">
    <property type="entry name" value="GST C-terminal domain-like"/>
    <property type="match status" value="1"/>
</dbReference>
<feature type="domain" description="GST C-terminal" evidence="2">
    <location>
        <begin position="136"/>
        <end position="269"/>
    </location>
</feature>
<dbReference type="Gene3D" id="3.40.30.10">
    <property type="entry name" value="Glutaredoxin"/>
    <property type="match status" value="1"/>
</dbReference>
<dbReference type="OrthoDB" id="414243at2759"/>
<dbReference type="AlphaFoldDB" id="A0A9P3HFZ1"/>
<dbReference type="Gene3D" id="1.20.1050.10">
    <property type="match status" value="1"/>
</dbReference>
<comment type="caution">
    <text evidence="4">The sequence shown here is derived from an EMBL/GenBank/DDBJ whole genome shotgun (WGS) entry which is preliminary data.</text>
</comment>
<dbReference type="GO" id="GO:0004364">
    <property type="term" value="F:glutathione transferase activity"/>
    <property type="evidence" value="ECO:0007669"/>
    <property type="project" value="TreeGrafter"/>
</dbReference>
<evidence type="ECO:0008006" key="6">
    <source>
        <dbReference type="Google" id="ProtNLM"/>
    </source>
</evidence>
<sequence>MTKRNSPYPTIKDVDMSAADSAVKKAKVDQVEVEVGFENYPQDQYVLSETLKQSRFDVFYMATRARAEVIRLMFEFCGANYTSSAPVAWPKGKKDTPFGLLPLITHYKPDGSVFRLSQVGAIQRYAGRLLGLVGSNEEENAIVDSCNQCALEDILNVMQMNIWLKPKSTDEDTEKAFKAMTPFLDGIEQYLVKNGSNGYLVGQKTTYAEFPWFDWMSMFYAVYPNQFKPMCNESTRPALFKMYQRLESNPRLQAYIKGGRWEYRPSKPFAALYSTGVCVSDWDKAFEFYSKTLGLECLANRQPEGLPEGARYMEFIANPLEKTKFTVFCYGKGAPADPAAKTSISWLVQDVNDSYERLLKRGVVFKMPPATYPWGTVAAFTDPDGNTLNICDAPKF</sequence>
<dbReference type="InterPro" id="IPR004045">
    <property type="entry name" value="Glutathione_S-Trfase_N"/>
</dbReference>
<feature type="domain" description="VOC" evidence="3">
    <location>
        <begin position="271"/>
        <end position="393"/>
    </location>
</feature>
<dbReference type="SUPFAM" id="SSF52833">
    <property type="entry name" value="Thioredoxin-like"/>
    <property type="match status" value="1"/>
</dbReference>
<dbReference type="InterPro" id="IPR029068">
    <property type="entry name" value="Glyas_Bleomycin-R_OHBP_Dase"/>
</dbReference>
<evidence type="ECO:0000313" key="5">
    <source>
        <dbReference type="Proteomes" id="UP000827284"/>
    </source>
</evidence>
<dbReference type="PROSITE" id="PS51819">
    <property type="entry name" value="VOC"/>
    <property type="match status" value="1"/>
</dbReference>
<dbReference type="PANTHER" id="PTHR11571">
    <property type="entry name" value="GLUTATHIONE S-TRANSFERASE"/>
    <property type="match status" value="1"/>
</dbReference>
<reference evidence="4" key="1">
    <citation type="submission" date="2021-11" db="EMBL/GenBank/DDBJ databases">
        <authorList>
            <person name="Herlambang A."/>
            <person name="Guo Y."/>
            <person name="Takashima Y."/>
            <person name="Nishizawa T."/>
        </authorList>
    </citation>
    <scope>NUCLEOTIDE SEQUENCE</scope>
    <source>
        <strain evidence="4">E1425</strain>
    </source>
</reference>
<proteinExistence type="predicted"/>
<dbReference type="Pfam" id="PF14497">
    <property type="entry name" value="GST_C_3"/>
    <property type="match status" value="1"/>
</dbReference>
<dbReference type="InterPro" id="IPR010987">
    <property type="entry name" value="Glutathione-S-Trfase_C-like"/>
</dbReference>
<name>A0A9P3HFZ1_9FUNG</name>
<dbReference type="SFLD" id="SFLDS00019">
    <property type="entry name" value="Glutathione_Transferase_(cytos"/>
    <property type="match status" value="1"/>
</dbReference>
<reference evidence="4" key="2">
    <citation type="journal article" date="2022" name="Microbiol. Resour. Announc.">
        <title>Whole-Genome Sequence of Entomortierella parvispora E1425, a Mucoromycotan Fungus Associated with Burkholderiaceae-Related Endosymbiotic Bacteria.</title>
        <authorList>
            <person name="Herlambang A."/>
            <person name="Guo Y."/>
            <person name="Takashima Y."/>
            <person name="Narisawa K."/>
            <person name="Ohta H."/>
            <person name="Nishizawa T."/>
        </authorList>
    </citation>
    <scope>NUCLEOTIDE SEQUENCE</scope>
    <source>
        <strain evidence="4">E1425</strain>
    </source>
</reference>
<dbReference type="Pfam" id="PF00903">
    <property type="entry name" value="Glyoxalase"/>
    <property type="match status" value="1"/>
</dbReference>
<feature type="domain" description="GST N-terminal" evidence="1">
    <location>
        <begin position="54"/>
        <end position="134"/>
    </location>
</feature>
<evidence type="ECO:0000259" key="2">
    <source>
        <dbReference type="PROSITE" id="PS50405"/>
    </source>
</evidence>
<evidence type="ECO:0000259" key="1">
    <source>
        <dbReference type="PROSITE" id="PS50404"/>
    </source>
</evidence>
<dbReference type="Gene3D" id="3.10.180.10">
    <property type="entry name" value="2,3-Dihydroxybiphenyl 1,2-Dioxygenase, domain 1"/>
    <property type="match status" value="1"/>
</dbReference>
<dbReference type="Proteomes" id="UP000827284">
    <property type="component" value="Unassembled WGS sequence"/>
</dbReference>